<feature type="domain" description="DDE Tnp4" evidence="8">
    <location>
        <begin position="6"/>
        <end position="84"/>
    </location>
</feature>
<reference evidence="9" key="2">
    <citation type="submission" date="2014-07" db="EMBL/GenBank/DDBJ databases">
        <authorList>
            <person name="Hull J."/>
        </authorList>
    </citation>
    <scope>NUCLEOTIDE SEQUENCE</scope>
</reference>
<accession>A0A0A9WBB0</accession>
<dbReference type="Pfam" id="PF13359">
    <property type="entry name" value="DDE_Tnp_4"/>
    <property type="match status" value="1"/>
</dbReference>
<sequence length="127" mass="14456">MRGTENAVLLGDEGYGLAPWLMVPYKDPTTEAEREFNRLHKSERAIIKRCFGQMKKRFPMMQYTVRVGTQKLARFILCAFILHNVAKYLNDQDNFEDPNGDSRVGRKEWGEVSHVTASTAGGLTSFP</sequence>
<gene>
    <name evidence="9" type="primary">Harbi1_5</name>
    <name evidence="9" type="ORF">CM83_22870</name>
</gene>
<dbReference type="GO" id="GO:0005634">
    <property type="term" value="C:nucleus"/>
    <property type="evidence" value="ECO:0007669"/>
    <property type="project" value="UniProtKB-SubCell"/>
</dbReference>
<evidence type="ECO:0000256" key="3">
    <source>
        <dbReference type="ARBA" id="ARBA00006958"/>
    </source>
</evidence>
<dbReference type="InterPro" id="IPR045249">
    <property type="entry name" value="HARBI1-like"/>
</dbReference>
<keyword evidence="7" id="KW-0539">Nucleus</keyword>
<dbReference type="EMBL" id="GBHO01038913">
    <property type="protein sequence ID" value="JAG04691.1"/>
    <property type="molecule type" value="Transcribed_RNA"/>
</dbReference>
<evidence type="ECO:0000256" key="2">
    <source>
        <dbReference type="ARBA" id="ARBA00004123"/>
    </source>
</evidence>
<dbReference type="GO" id="GO:0004518">
    <property type="term" value="F:nuclease activity"/>
    <property type="evidence" value="ECO:0007669"/>
    <property type="project" value="UniProtKB-KW"/>
</dbReference>
<evidence type="ECO:0000259" key="8">
    <source>
        <dbReference type="Pfam" id="PF13359"/>
    </source>
</evidence>
<protein>
    <submittedName>
        <fullName evidence="9">Putative nuclease HARBI1</fullName>
    </submittedName>
</protein>
<evidence type="ECO:0000313" key="9">
    <source>
        <dbReference type="EMBL" id="JAG04691.1"/>
    </source>
</evidence>
<dbReference type="GO" id="GO:0016787">
    <property type="term" value="F:hydrolase activity"/>
    <property type="evidence" value="ECO:0007669"/>
    <property type="project" value="UniProtKB-KW"/>
</dbReference>
<evidence type="ECO:0000256" key="7">
    <source>
        <dbReference type="ARBA" id="ARBA00023242"/>
    </source>
</evidence>
<reference evidence="9" key="1">
    <citation type="journal article" date="2014" name="PLoS ONE">
        <title>Transcriptome-Based Identification of ABC Transporters in the Western Tarnished Plant Bug Lygus hesperus.</title>
        <authorList>
            <person name="Hull J.J."/>
            <person name="Chaney K."/>
            <person name="Geib S.M."/>
            <person name="Fabrick J.A."/>
            <person name="Brent C.S."/>
            <person name="Walsh D."/>
            <person name="Lavine L.C."/>
        </authorList>
    </citation>
    <scope>NUCLEOTIDE SEQUENCE</scope>
</reference>
<proteinExistence type="inferred from homology"/>
<dbReference type="PANTHER" id="PTHR22930">
    <property type="match status" value="1"/>
</dbReference>
<dbReference type="InterPro" id="IPR027806">
    <property type="entry name" value="HARBI1_dom"/>
</dbReference>
<keyword evidence="6" id="KW-0378">Hydrolase</keyword>
<dbReference type="AlphaFoldDB" id="A0A0A9WBB0"/>
<evidence type="ECO:0000256" key="6">
    <source>
        <dbReference type="ARBA" id="ARBA00022801"/>
    </source>
</evidence>
<evidence type="ECO:0000256" key="5">
    <source>
        <dbReference type="ARBA" id="ARBA00022723"/>
    </source>
</evidence>
<dbReference type="PANTHER" id="PTHR22930:SF250">
    <property type="entry name" value="NUCLEASE HARBI1-LIKE PROTEIN"/>
    <property type="match status" value="1"/>
</dbReference>
<evidence type="ECO:0000256" key="1">
    <source>
        <dbReference type="ARBA" id="ARBA00001968"/>
    </source>
</evidence>
<keyword evidence="5" id="KW-0479">Metal-binding</keyword>
<organism evidence="9">
    <name type="scientific">Lygus hesperus</name>
    <name type="common">Western plant bug</name>
    <dbReference type="NCBI Taxonomy" id="30085"/>
    <lineage>
        <taxon>Eukaryota</taxon>
        <taxon>Metazoa</taxon>
        <taxon>Ecdysozoa</taxon>
        <taxon>Arthropoda</taxon>
        <taxon>Hexapoda</taxon>
        <taxon>Insecta</taxon>
        <taxon>Pterygota</taxon>
        <taxon>Neoptera</taxon>
        <taxon>Paraneoptera</taxon>
        <taxon>Hemiptera</taxon>
        <taxon>Heteroptera</taxon>
        <taxon>Panheteroptera</taxon>
        <taxon>Cimicomorpha</taxon>
        <taxon>Miridae</taxon>
        <taxon>Mirini</taxon>
        <taxon>Lygus</taxon>
    </lineage>
</organism>
<comment type="subcellular location">
    <subcellularLocation>
        <location evidence="2">Nucleus</location>
    </subcellularLocation>
</comment>
<name>A0A0A9WBB0_LYGHE</name>
<comment type="cofactor">
    <cofactor evidence="1">
        <name>a divalent metal cation</name>
        <dbReference type="ChEBI" id="CHEBI:60240"/>
    </cofactor>
</comment>
<comment type="similarity">
    <text evidence="3">Belongs to the HARBI1 family.</text>
</comment>
<dbReference type="GO" id="GO:0046872">
    <property type="term" value="F:metal ion binding"/>
    <property type="evidence" value="ECO:0007669"/>
    <property type="project" value="UniProtKB-KW"/>
</dbReference>
<keyword evidence="4" id="KW-0540">Nuclease</keyword>
<evidence type="ECO:0000256" key="4">
    <source>
        <dbReference type="ARBA" id="ARBA00022722"/>
    </source>
</evidence>